<dbReference type="PRINTS" id="PR00315">
    <property type="entry name" value="ELONGATNFCT"/>
</dbReference>
<evidence type="ECO:0000313" key="2">
    <source>
        <dbReference type="EMBL" id="KKN44640.1"/>
    </source>
</evidence>
<dbReference type="GO" id="GO:0001514">
    <property type="term" value="P:selenocysteine incorporation"/>
    <property type="evidence" value="ECO:0007669"/>
    <property type="project" value="TreeGrafter"/>
</dbReference>
<comment type="caution">
    <text evidence="2">The sequence shown here is derived from an EMBL/GenBank/DDBJ whole genome shotgun (WGS) entry which is preliminary data.</text>
</comment>
<protein>
    <recommendedName>
        <fullName evidence="1">Tr-type G domain-containing protein</fullName>
    </recommendedName>
</protein>
<dbReference type="InterPro" id="IPR000795">
    <property type="entry name" value="T_Tr_GTP-bd_dom"/>
</dbReference>
<dbReference type="InterPro" id="IPR027417">
    <property type="entry name" value="P-loop_NTPase"/>
</dbReference>
<organism evidence="2">
    <name type="scientific">marine sediment metagenome</name>
    <dbReference type="NCBI Taxonomy" id="412755"/>
    <lineage>
        <taxon>unclassified sequences</taxon>
        <taxon>metagenomes</taxon>
        <taxon>ecological metagenomes</taxon>
    </lineage>
</organism>
<dbReference type="InterPro" id="IPR048956">
    <property type="entry name" value="SelB_III_arc"/>
</dbReference>
<evidence type="ECO:0000259" key="1">
    <source>
        <dbReference type="PROSITE" id="PS51722"/>
    </source>
</evidence>
<dbReference type="AlphaFoldDB" id="A0A0F9QKG7"/>
<reference evidence="2" key="1">
    <citation type="journal article" date="2015" name="Nature">
        <title>Complex archaea that bridge the gap between prokaryotes and eukaryotes.</title>
        <authorList>
            <person name="Spang A."/>
            <person name="Saw J.H."/>
            <person name="Jorgensen S.L."/>
            <person name="Zaremba-Niedzwiedzka K."/>
            <person name="Martijn J."/>
            <person name="Lind A.E."/>
            <person name="van Eijk R."/>
            <person name="Schleper C."/>
            <person name="Guy L."/>
            <person name="Ettema T.J."/>
        </authorList>
    </citation>
    <scope>NUCLEOTIDE SEQUENCE</scope>
</reference>
<accession>A0A0F9QKG7</accession>
<dbReference type="SUPFAM" id="SSF52540">
    <property type="entry name" value="P-loop containing nucleoside triphosphate hydrolases"/>
    <property type="match status" value="1"/>
</dbReference>
<dbReference type="PANTHER" id="PTHR43721:SF11">
    <property type="entry name" value="SELENOCYSTEINE-SPECIFIC ELONGATION FACTOR"/>
    <property type="match status" value="1"/>
</dbReference>
<dbReference type="Pfam" id="PF03144">
    <property type="entry name" value="GTP_EFTU_D2"/>
    <property type="match status" value="1"/>
</dbReference>
<dbReference type="Gene3D" id="3.40.50.300">
    <property type="entry name" value="P-loop containing nucleotide triphosphate hydrolases"/>
    <property type="match status" value="1"/>
</dbReference>
<dbReference type="InterPro" id="IPR009000">
    <property type="entry name" value="Transl_B-barrel_sf"/>
</dbReference>
<dbReference type="InterPro" id="IPR050055">
    <property type="entry name" value="EF-Tu_GTPase"/>
</dbReference>
<dbReference type="Pfam" id="PF21440">
    <property type="entry name" value="aSelB_III"/>
    <property type="match status" value="1"/>
</dbReference>
<feature type="domain" description="Tr-type G" evidence="1">
    <location>
        <begin position="6"/>
        <end position="180"/>
    </location>
</feature>
<dbReference type="PROSITE" id="PS51722">
    <property type="entry name" value="G_TR_2"/>
    <property type="match status" value="1"/>
</dbReference>
<dbReference type="Pfam" id="PF00009">
    <property type="entry name" value="GTP_EFTU"/>
    <property type="match status" value="1"/>
</dbReference>
<name>A0A0F9QKG7_9ZZZZ</name>
<proteinExistence type="predicted"/>
<dbReference type="GO" id="GO:0003924">
    <property type="term" value="F:GTPase activity"/>
    <property type="evidence" value="ECO:0007669"/>
    <property type="project" value="InterPro"/>
</dbReference>
<dbReference type="EMBL" id="LAZR01001439">
    <property type="protein sequence ID" value="KKN44640.1"/>
    <property type="molecule type" value="Genomic_DNA"/>
</dbReference>
<dbReference type="GO" id="GO:0003746">
    <property type="term" value="F:translation elongation factor activity"/>
    <property type="evidence" value="ECO:0007669"/>
    <property type="project" value="TreeGrafter"/>
</dbReference>
<dbReference type="PANTHER" id="PTHR43721">
    <property type="entry name" value="ELONGATION FACTOR TU-RELATED"/>
    <property type="match status" value="1"/>
</dbReference>
<dbReference type="Gene3D" id="2.40.30.10">
    <property type="entry name" value="Translation factors"/>
    <property type="match status" value="2"/>
</dbReference>
<sequence>MQIEMKIPIHIGLFGHIDSGKTKIAEVLSEIISTAGLDAHPQSKERGITIDLGFTSFTIDKYLVTLVDGPGHADLIRISASSVEIIDCALLIIDINKGPQIQTGEHLIMLESLNINKILVILNKIDLFTSNIEREIEKAREFFESTSYGFHVPIFAVSAKEKLGFEELKEGILEIINSLEIKREIDGDIIIPIDHHFPIKGMGAVLTGTILRGTLKTNQNLIILPLKTSGRVKNLQIFHQNVNSAKAGDRVGINIKSLDLNKVYRGCYATNNPDAFKICKIIDVIVNNNILFKPRTNFGTQIHITLGMLTTNGFIYPYYELDGKKIQTTITNKEKGFKAIIIFKDKVLIRKEKSIMLLSRLDLPPTTLRILGAAELQEIHKLSPLFYKFKIKRGTIKNLDHTQGIICTGLAQSVIGAKKIIGKQLEPPFTKVLNPFGTKGAVIVGIKNEKSKLKKGDSVYLKELRSFHLKNI</sequence>
<dbReference type="InterPro" id="IPR004161">
    <property type="entry name" value="EFTu-like_2"/>
</dbReference>
<dbReference type="SUPFAM" id="SSF50447">
    <property type="entry name" value="Translation proteins"/>
    <property type="match status" value="1"/>
</dbReference>
<gene>
    <name evidence="2" type="ORF">LCGC14_0691160</name>
</gene>
<dbReference type="GO" id="GO:0005525">
    <property type="term" value="F:GTP binding"/>
    <property type="evidence" value="ECO:0007669"/>
    <property type="project" value="InterPro"/>
</dbReference>